<gene>
    <name evidence="1" type="ORF">SMRZ_LOCUS26106</name>
</gene>
<dbReference type="Proteomes" id="UP000277204">
    <property type="component" value="Unassembled WGS sequence"/>
</dbReference>
<proteinExistence type="predicted"/>
<protein>
    <submittedName>
        <fullName evidence="1">Uncharacterized protein</fullName>
    </submittedName>
</protein>
<dbReference type="AlphaFoldDB" id="A0A183NCT1"/>
<dbReference type="EMBL" id="UZAI01022606">
    <property type="protein sequence ID" value="VDP58267.1"/>
    <property type="molecule type" value="Genomic_DNA"/>
</dbReference>
<evidence type="ECO:0000313" key="1">
    <source>
        <dbReference type="EMBL" id="VDP58267.1"/>
    </source>
</evidence>
<accession>A0A183NCT1</accession>
<name>A0A183NCT1_9TREM</name>
<sequence>MVYSNDSHISDEIPYKSKGNILGESNHDRKPDIVLIDADFSNDVLLYNDIHNKFGESISQESSLDVISNIICLHDAFVSCRKLAQC</sequence>
<reference evidence="1 2" key="1">
    <citation type="submission" date="2018-11" db="EMBL/GenBank/DDBJ databases">
        <authorList>
            <consortium name="Pathogen Informatics"/>
        </authorList>
    </citation>
    <scope>NUCLEOTIDE SEQUENCE [LARGE SCALE GENOMIC DNA]</scope>
    <source>
        <strain evidence="1 2">Zambia</strain>
    </source>
</reference>
<organism evidence="1 2">
    <name type="scientific">Schistosoma margrebowiei</name>
    <dbReference type="NCBI Taxonomy" id="48269"/>
    <lineage>
        <taxon>Eukaryota</taxon>
        <taxon>Metazoa</taxon>
        <taxon>Spiralia</taxon>
        <taxon>Lophotrochozoa</taxon>
        <taxon>Platyhelminthes</taxon>
        <taxon>Trematoda</taxon>
        <taxon>Digenea</taxon>
        <taxon>Strigeidida</taxon>
        <taxon>Schistosomatoidea</taxon>
        <taxon>Schistosomatidae</taxon>
        <taxon>Schistosoma</taxon>
    </lineage>
</organism>
<keyword evidence="2" id="KW-1185">Reference proteome</keyword>
<evidence type="ECO:0000313" key="2">
    <source>
        <dbReference type="Proteomes" id="UP000277204"/>
    </source>
</evidence>